<evidence type="ECO:0000256" key="3">
    <source>
        <dbReference type="ARBA" id="ARBA00022833"/>
    </source>
</evidence>
<keyword evidence="3" id="KW-0862">Zinc</keyword>
<keyword evidence="4" id="KW-0456">Lyase</keyword>
<dbReference type="InterPro" id="IPR006913">
    <property type="entry name" value="CENP-V/GFA"/>
</dbReference>
<sequence length="268" mass="30315">MPDNVLPPAKNAPFPLLEGGCNCNQIRYRLRGPPMYCYACHCADCQRESGSVFACSAKIEFDMIESIGPQAPAIVSIVRKEHNGHAIHRLAQCPECKVTVWDTGNWNPSTYNVHVGTLDMPGLMEPDIHIYVDAKVRWVVLPEGAKTVPRDMDERVHWPKSSLLRLKRGMERWEKKKALTEAEAEKKKAEQSVNAEKGKEVEKDADPSLDDEADKTPTNGSPEPELEGEEDDEEEDFEEYVKKADEMERALQQRLEQLTLKLSEQNKA</sequence>
<dbReference type="GO" id="GO:0016846">
    <property type="term" value="F:carbon-sulfur lyase activity"/>
    <property type="evidence" value="ECO:0007669"/>
    <property type="project" value="InterPro"/>
</dbReference>
<dbReference type="Pfam" id="PF04828">
    <property type="entry name" value="GFA"/>
    <property type="match status" value="1"/>
</dbReference>
<reference evidence="7" key="1">
    <citation type="journal article" date="2020" name="Stud. Mycol.">
        <title>101 Dothideomycetes genomes: a test case for predicting lifestyles and emergence of pathogens.</title>
        <authorList>
            <person name="Haridas S."/>
            <person name="Albert R."/>
            <person name="Binder M."/>
            <person name="Bloem J."/>
            <person name="Labutti K."/>
            <person name="Salamov A."/>
            <person name="Andreopoulos B."/>
            <person name="Baker S."/>
            <person name="Barry K."/>
            <person name="Bills G."/>
            <person name="Bluhm B."/>
            <person name="Cannon C."/>
            <person name="Castanera R."/>
            <person name="Culley D."/>
            <person name="Daum C."/>
            <person name="Ezra D."/>
            <person name="Gonzalez J."/>
            <person name="Henrissat B."/>
            <person name="Kuo A."/>
            <person name="Liang C."/>
            <person name="Lipzen A."/>
            <person name="Lutzoni F."/>
            <person name="Magnuson J."/>
            <person name="Mondo S."/>
            <person name="Nolan M."/>
            <person name="Ohm R."/>
            <person name="Pangilinan J."/>
            <person name="Park H.-J."/>
            <person name="Ramirez L."/>
            <person name="Alfaro M."/>
            <person name="Sun H."/>
            <person name="Tritt A."/>
            <person name="Yoshinaga Y."/>
            <person name="Zwiers L.-H."/>
            <person name="Turgeon B."/>
            <person name="Goodwin S."/>
            <person name="Spatafora J."/>
            <person name="Crous P."/>
            <person name="Grigoriev I."/>
        </authorList>
    </citation>
    <scope>NUCLEOTIDE SEQUENCE</scope>
    <source>
        <strain evidence="7">CBS 122681</strain>
    </source>
</reference>
<evidence type="ECO:0000256" key="1">
    <source>
        <dbReference type="ARBA" id="ARBA00005495"/>
    </source>
</evidence>
<dbReference type="InterPro" id="IPR011057">
    <property type="entry name" value="Mss4-like_sf"/>
</dbReference>
<dbReference type="PANTHER" id="PTHR33337:SF33">
    <property type="entry name" value="CENP-V_GFA DOMAIN-CONTAINING PROTEIN"/>
    <property type="match status" value="1"/>
</dbReference>
<protein>
    <recommendedName>
        <fullName evidence="6">CENP-V/GFA domain-containing protein</fullName>
    </recommendedName>
</protein>
<evidence type="ECO:0000256" key="2">
    <source>
        <dbReference type="ARBA" id="ARBA00022723"/>
    </source>
</evidence>
<keyword evidence="2" id="KW-0479">Metal-binding</keyword>
<dbReference type="Gene3D" id="3.90.1590.10">
    <property type="entry name" value="glutathione-dependent formaldehyde- activating enzyme (gfa)"/>
    <property type="match status" value="1"/>
</dbReference>
<gene>
    <name evidence="7" type="ORF">K491DRAFT_282161</name>
</gene>
<dbReference type="SUPFAM" id="SSF51316">
    <property type="entry name" value="Mss4-like"/>
    <property type="match status" value="1"/>
</dbReference>
<comment type="similarity">
    <text evidence="1">Belongs to the Gfa family.</text>
</comment>
<dbReference type="GO" id="GO:0046872">
    <property type="term" value="F:metal ion binding"/>
    <property type="evidence" value="ECO:0007669"/>
    <property type="project" value="UniProtKB-KW"/>
</dbReference>
<feature type="compositionally biased region" description="Basic and acidic residues" evidence="5">
    <location>
        <begin position="182"/>
        <end position="206"/>
    </location>
</feature>
<feature type="domain" description="CENP-V/GFA" evidence="6">
    <location>
        <begin position="17"/>
        <end position="132"/>
    </location>
</feature>
<evidence type="ECO:0000259" key="6">
    <source>
        <dbReference type="PROSITE" id="PS51891"/>
    </source>
</evidence>
<accession>A0A6A6TQ15</accession>
<evidence type="ECO:0000313" key="7">
    <source>
        <dbReference type="EMBL" id="KAF2662175.1"/>
    </source>
</evidence>
<dbReference type="PANTHER" id="PTHR33337">
    <property type="entry name" value="GFA DOMAIN-CONTAINING PROTEIN"/>
    <property type="match status" value="1"/>
</dbReference>
<dbReference type="OrthoDB" id="2212170at2759"/>
<keyword evidence="8" id="KW-1185">Reference proteome</keyword>
<proteinExistence type="inferred from homology"/>
<feature type="compositionally biased region" description="Acidic residues" evidence="5">
    <location>
        <begin position="224"/>
        <end position="238"/>
    </location>
</feature>
<dbReference type="EMBL" id="MU004290">
    <property type="protein sequence ID" value="KAF2662175.1"/>
    <property type="molecule type" value="Genomic_DNA"/>
</dbReference>
<dbReference type="AlphaFoldDB" id="A0A6A6TQ15"/>
<feature type="region of interest" description="Disordered" evidence="5">
    <location>
        <begin position="182"/>
        <end position="245"/>
    </location>
</feature>
<evidence type="ECO:0000256" key="5">
    <source>
        <dbReference type="SAM" id="MobiDB-lite"/>
    </source>
</evidence>
<evidence type="ECO:0000256" key="4">
    <source>
        <dbReference type="ARBA" id="ARBA00023239"/>
    </source>
</evidence>
<dbReference type="Proteomes" id="UP000799324">
    <property type="component" value="Unassembled WGS sequence"/>
</dbReference>
<dbReference type="PROSITE" id="PS51891">
    <property type="entry name" value="CENP_V_GFA"/>
    <property type="match status" value="1"/>
</dbReference>
<name>A0A6A6TQ15_9PLEO</name>
<organism evidence="7 8">
    <name type="scientific">Lophiostoma macrostomum CBS 122681</name>
    <dbReference type="NCBI Taxonomy" id="1314788"/>
    <lineage>
        <taxon>Eukaryota</taxon>
        <taxon>Fungi</taxon>
        <taxon>Dikarya</taxon>
        <taxon>Ascomycota</taxon>
        <taxon>Pezizomycotina</taxon>
        <taxon>Dothideomycetes</taxon>
        <taxon>Pleosporomycetidae</taxon>
        <taxon>Pleosporales</taxon>
        <taxon>Lophiostomataceae</taxon>
        <taxon>Lophiostoma</taxon>
    </lineage>
</organism>
<evidence type="ECO:0000313" key="8">
    <source>
        <dbReference type="Proteomes" id="UP000799324"/>
    </source>
</evidence>